<dbReference type="EMBL" id="CP091196">
    <property type="protein sequence ID" value="UQS26449.1"/>
    <property type="molecule type" value="Genomic_DNA"/>
</dbReference>
<feature type="region of interest" description="Disordered" evidence="1">
    <location>
        <begin position="1"/>
        <end position="24"/>
    </location>
</feature>
<reference evidence="3" key="1">
    <citation type="submission" date="2022-01" db="EMBL/GenBank/DDBJ databases">
        <title>PSI-footprinting approach for the identification of protein synthesis inhibitor producers.</title>
        <authorList>
            <person name="Handel F."/>
            <person name="Kulik A."/>
            <person name="Wex K.W."/>
            <person name="Berscheid A."/>
            <person name="Saur J.S."/>
            <person name="Winkler A."/>
            <person name="Wibberg D."/>
            <person name="Kalinowski J."/>
            <person name="Broetz-Oesterhelt H."/>
            <person name="Mast Y."/>
        </authorList>
    </citation>
    <scope>NUCLEOTIDE SEQUENCE</scope>
    <source>
        <strain evidence="3">KNN 49.3e</strain>
    </source>
</reference>
<keyword evidence="2" id="KW-0472">Membrane</keyword>
<accession>A0ABY4P2A9</accession>
<evidence type="ECO:0000313" key="4">
    <source>
        <dbReference type="Proteomes" id="UP000830158"/>
    </source>
</evidence>
<gene>
    <name evidence="3" type="ORF">L1857_28375</name>
</gene>
<feature type="transmembrane region" description="Helical" evidence="2">
    <location>
        <begin position="176"/>
        <end position="197"/>
    </location>
</feature>
<name>A0ABY4P2A9_9PSEU</name>
<proteinExistence type="predicted"/>
<evidence type="ECO:0000256" key="2">
    <source>
        <dbReference type="SAM" id="Phobius"/>
    </source>
</evidence>
<keyword evidence="4" id="KW-1185">Reference proteome</keyword>
<organism evidence="3 4">
    <name type="scientific">Amycolatopsis thermalba</name>
    <dbReference type="NCBI Taxonomy" id="944492"/>
    <lineage>
        <taxon>Bacteria</taxon>
        <taxon>Bacillati</taxon>
        <taxon>Actinomycetota</taxon>
        <taxon>Actinomycetes</taxon>
        <taxon>Pseudonocardiales</taxon>
        <taxon>Pseudonocardiaceae</taxon>
        <taxon>Amycolatopsis</taxon>
    </lineage>
</organism>
<protein>
    <submittedName>
        <fullName evidence="3">DUF2567 domain-containing protein</fullName>
    </submittedName>
</protein>
<evidence type="ECO:0000313" key="3">
    <source>
        <dbReference type="EMBL" id="UQS26449.1"/>
    </source>
</evidence>
<sequence>MRSSGNERGAVADSSPVQARPGAPGPELSAVLFTRRPPRPRVVVKADLLPAVSLLSLIGVLGIPLGWVWSLLAPPERVRVFDGGQLVPLQLESWHRFDDLAVYALLGLGAGVVTGVAVWMLRERRGPVVMIAAVLGGLLAAWLGVQMGVAFANSAYAVTTTPDVGDVIERAPRVESMWVLVAQPLGAALVYGLLAGWNGRDDLGRRLG</sequence>
<feature type="transmembrane region" description="Helical" evidence="2">
    <location>
        <begin position="100"/>
        <end position="121"/>
    </location>
</feature>
<dbReference type="Pfam" id="PF10821">
    <property type="entry name" value="DUF2567"/>
    <property type="match status" value="1"/>
</dbReference>
<keyword evidence="2" id="KW-1133">Transmembrane helix</keyword>
<dbReference type="Proteomes" id="UP000830158">
    <property type="component" value="Chromosome"/>
</dbReference>
<feature type="transmembrane region" description="Helical" evidence="2">
    <location>
        <begin position="48"/>
        <end position="69"/>
    </location>
</feature>
<evidence type="ECO:0000256" key="1">
    <source>
        <dbReference type="SAM" id="MobiDB-lite"/>
    </source>
</evidence>
<feature type="transmembrane region" description="Helical" evidence="2">
    <location>
        <begin position="128"/>
        <end position="156"/>
    </location>
</feature>
<dbReference type="InterPro" id="IPR021213">
    <property type="entry name" value="DUF2567"/>
</dbReference>
<keyword evidence="2" id="KW-0812">Transmembrane</keyword>